<dbReference type="InterPro" id="IPR013341">
    <property type="entry name" value="Mandelate_racemase_N_dom"/>
</dbReference>
<dbReference type="Gene3D" id="3.30.390.10">
    <property type="entry name" value="Enolase-like, N-terminal domain"/>
    <property type="match status" value="1"/>
</dbReference>
<dbReference type="PROSITE" id="PS51318">
    <property type="entry name" value="TAT"/>
    <property type="match status" value="1"/>
</dbReference>
<accession>A0ABT3PQ22</accession>
<dbReference type="Pfam" id="PF02746">
    <property type="entry name" value="MR_MLE_N"/>
    <property type="match status" value="1"/>
</dbReference>
<protein>
    <submittedName>
        <fullName evidence="4">Mandelate racemase/muconate lactonizing enzyme family protein</fullName>
    </submittedName>
</protein>
<keyword evidence="1" id="KW-0456">Lyase</keyword>
<gene>
    <name evidence="4" type="ORF">J6I44_13875</name>
</gene>
<evidence type="ECO:0000259" key="3">
    <source>
        <dbReference type="SMART" id="SM00922"/>
    </source>
</evidence>
<name>A0ABT3PQ22_9BACT</name>
<dbReference type="SFLD" id="SFLDG00179">
    <property type="entry name" value="mandelate_racemase"/>
    <property type="match status" value="1"/>
</dbReference>
<dbReference type="PANTHER" id="PTHR48080">
    <property type="entry name" value="D-GALACTONATE DEHYDRATASE-RELATED"/>
    <property type="match status" value="1"/>
</dbReference>
<dbReference type="SMART" id="SM00922">
    <property type="entry name" value="MR_MLE"/>
    <property type="match status" value="1"/>
</dbReference>
<feature type="domain" description="Mandelate racemase/muconate lactonizing enzyme C-terminal" evidence="3">
    <location>
        <begin position="176"/>
        <end position="323"/>
    </location>
</feature>
<dbReference type="EMBL" id="JAGGJA010000009">
    <property type="protein sequence ID" value="MCW9707951.1"/>
    <property type="molecule type" value="Genomic_DNA"/>
</dbReference>
<evidence type="ECO:0000256" key="1">
    <source>
        <dbReference type="ARBA" id="ARBA00023239"/>
    </source>
</evidence>
<reference evidence="4 5" key="1">
    <citation type="submission" date="2021-03" db="EMBL/GenBank/DDBJ databases">
        <title>Aliifodinibius sp. nov., a new bacterium isolated from saline soil.</title>
        <authorList>
            <person name="Galisteo C."/>
            <person name="De La Haba R."/>
            <person name="Sanchez-Porro C."/>
            <person name="Ventosa A."/>
        </authorList>
    </citation>
    <scope>NUCLEOTIDE SEQUENCE [LARGE SCALE GENOMIC DNA]</scope>
    <source>
        <strain evidence="4 5">1BSP15-2V2</strain>
    </source>
</reference>
<dbReference type="PANTHER" id="PTHR48080:SF2">
    <property type="entry name" value="D-GALACTONATE DEHYDRATASE"/>
    <property type="match status" value="1"/>
</dbReference>
<dbReference type="InterPro" id="IPR006311">
    <property type="entry name" value="TAT_signal"/>
</dbReference>
<dbReference type="SUPFAM" id="SSF51604">
    <property type="entry name" value="Enolase C-terminal domain-like"/>
    <property type="match status" value="1"/>
</dbReference>
<dbReference type="Gene3D" id="3.20.20.120">
    <property type="entry name" value="Enolase-like C-terminal domain"/>
    <property type="match status" value="1"/>
</dbReference>
<dbReference type="InterPro" id="IPR013342">
    <property type="entry name" value="Mandelate_racemase_C"/>
</dbReference>
<keyword evidence="5" id="KW-1185">Reference proteome</keyword>
<dbReference type="Pfam" id="PF13378">
    <property type="entry name" value="MR_MLE_C"/>
    <property type="match status" value="1"/>
</dbReference>
<dbReference type="InterPro" id="IPR029065">
    <property type="entry name" value="Enolase_C-like"/>
</dbReference>
<dbReference type="InterPro" id="IPR029017">
    <property type="entry name" value="Enolase-like_N"/>
</dbReference>
<dbReference type="CDD" id="cd03316">
    <property type="entry name" value="MR_like"/>
    <property type="match status" value="1"/>
</dbReference>
<evidence type="ECO:0000313" key="5">
    <source>
        <dbReference type="Proteomes" id="UP001207918"/>
    </source>
</evidence>
<dbReference type="Proteomes" id="UP001207918">
    <property type="component" value="Unassembled WGS sequence"/>
</dbReference>
<dbReference type="SUPFAM" id="SSF54826">
    <property type="entry name" value="Enolase N-terminal domain-like"/>
    <property type="match status" value="1"/>
</dbReference>
<dbReference type="InterPro" id="IPR034593">
    <property type="entry name" value="DgoD-like"/>
</dbReference>
<comment type="caution">
    <text evidence="4">The sequence shown here is derived from an EMBL/GenBank/DDBJ whole genome shotgun (WGS) entry which is preliminary data.</text>
</comment>
<proteinExistence type="predicted"/>
<dbReference type="RefSeq" id="WP_265766737.1">
    <property type="nucleotide sequence ID" value="NZ_JAGGJA010000009.1"/>
</dbReference>
<dbReference type="InterPro" id="IPR036849">
    <property type="entry name" value="Enolase-like_C_sf"/>
</dbReference>
<sequence>MDNSRRNGKGEDRRSFLKRAGLGGLGLGSMIMAPYRNQIEHATSKVNRNSSPSELEITDMRIAEVDGIPFRIPIIRIDTNQGISGYGEVRDDGDPRYALMLKSRILGENPCNVEKLFKMIRQFGFHGRQGGGVAGVETALWDLAGKAYGVPVYQLLGGKYRDKVRLYADTAGADDPHVFANRMKKTRVDKGYTALKMDIGIGLVDDISGALTNTHHHAPQGERGLQSQYSGTPGEYGQIDHPFTRIQITEKGLDRIEEFVSVMRDTIGYEIPLGIDHTGHFDTDEAIKLARRLEPYTLSYMEDLVAWEWVDKWKEITTSTTTPTVTGEDIFGLEGGFKELIDKQAVNIVHPDLGSAGGILESKRIGDYAEDGGIGMMLHYAGSPIGFFGSVHAAAATQNFLWLEHHSVENEAWYSLISDDTVVFDEGYVPVPEKPGLGFELNEEAIKENLTDDSGFFEPTPEWDERRSWDRLWS</sequence>
<organism evidence="4 5">
    <name type="scientific">Fodinibius salsisoli</name>
    <dbReference type="NCBI Taxonomy" id="2820877"/>
    <lineage>
        <taxon>Bacteria</taxon>
        <taxon>Pseudomonadati</taxon>
        <taxon>Balneolota</taxon>
        <taxon>Balneolia</taxon>
        <taxon>Balneolales</taxon>
        <taxon>Balneolaceae</taxon>
        <taxon>Fodinibius</taxon>
    </lineage>
</organism>
<evidence type="ECO:0000313" key="4">
    <source>
        <dbReference type="EMBL" id="MCW9707951.1"/>
    </source>
</evidence>
<feature type="region of interest" description="Disordered" evidence="2">
    <location>
        <begin position="213"/>
        <end position="232"/>
    </location>
</feature>
<evidence type="ECO:0000256" key="2">
    <source>
        <dbReference type="SAM" id="MobiDB-lite"/>
    </source>
</evidence>
<dbReference type="SFLD" id="SFLDS00001">
    <property type="entry name" value="Enolase"/>
    <property type="match status" value="1"/>
</dbReference>